<comment type="caution">
    <text evidence="11">The sequence shown here is derived from an EMBL/GenBank/DDBJ whole genome shotgun (WGS) entry which is preliminary data.</text>
</comment>
<dbReference type="EMBL" id="JABGBO010000003">
    <property type="protein sequence ID" value="NOL49242.1"/>
    <property type="molecule type" value="Genomic_DNA"/>
</dbReference>
<accession>A0A7Y4P3P9</accession>
<dbReference type="GO" id="GO:0043093">
    <property type="term" value="P:FtsZ-dependent cytokinesis"/>
    <property type="evidence" value="ECO:0007669"/>
    <property type="project" value="UniProtKB-UniRule"/>
</dbReference>
<evidence type="ECO:0000256" key="10">
    <source>
        <dbReference type="SAM" id="MobiDB-lite"/>
    </source>
</evidence>
<dbReference type="HAMAP" id="MF_00910">
    <property type="entry name" value="FtsL"/>
    <property type="match status" value="1"/>
</dbReference>
<keyword evidence="3 8" id="KW-0132">Cell division</keyword>
<dbReference type="NCBIfam" id="TIGR02209">
    <property type="entry name" value="ftsL_broad"/>
    <property type="match status" value="1"/>
</dbReference>
<dbReference type="Pfam" id="PF04999">
    <property type="entry name" value="FtsL"/>
    <property type="match status" value="1"/>
</dbReference>
<protein>
    <recommendedName>
        <fullName evidence="8 9">Cell division protein FtsL</fullName>
    </recommendedName>
</protein>
<gene>
    <name evidence="8 11" type="primary">ftsL</name>
    <name evidence="11" type="ORF">HKX40_03670</name>
</gene>
<comment type="function">
    <text evidence="8">Essential cell division protein. May link together the upstream cell division proteins, which are predominantly cytoplasmic, with the downstream cell division proteins, which are predominantly periplasmic.</text>
</comment>
<evidence type="ECO:0000256" key="6">
    <source>
        <dbReference type="ARBA" id="ARBA00023136"/>
    </source>
</evidence>
<evidence type="ECO:0000313" key="11">
    <source>
        <dbReference type="EMBL" id="NOL49242.1"/>
    </source>
</evidence>
<dbReference type="PANTHER" id="PTHR37479">
    <property type="entry name" value="CELL DIVISION PROTEIN FTSL"/>
    <property type="match status" value="1"/>
</dbReference>
<evidence type="ECO:0000256" key="8">
    <source>
        <dbReference type="HAMAP-Rule" id="MF_00910"/>
    </source>
</evidence>
<keyword evidence="8" id="KW-0997">Cell inner membrane</keyword>
<evidence type="ECO:0000256" key="4">
    <source>
        <dbReference type="ARBA" id="ARBA00022692"/>
    </source>
</evidence>
<keyword evidence="6 8" id="KW-0472">Membrane</keyword>
<comment type="subcellular location">
    <subcellularLocation>
        <location evidence="8">Cell inner membrane</location>
        <topology evidence="8">Single-pass type II membrane protein</topology>
    </subcellularLocation>
    <subcellularLocation>
        <location evidence="1">Cell membrane</location>
        <topology evidence="1">Single-pass type II membrane protein</topology>
    </subcellularLocation>
    <text evidence="8">Localizes to the division septum where it forms a ring structure.</text>
</comment>
<comment type="subunit">
    <text evidence="8">Part of a complex composed of FtsB, FtsL and FtsQ.</text>
</comment>
<evidence type="ECO:0000256" key="2">
    <source>
        <dbReference type="ARBA" id="ARBA00022475"/>
    </source>
</evidence>
<keyword evidence="4 8" id="KW-0812">Transmembrane</keyword>
<keyword evidence="5 8" id="KW-1133">Transmembrane helix</keyword>
<dbReference type="GO" id="GO:0032153">
    <property type="term" value="C:cell division site"/>
    <property type="evidence" value="ECO:0007669"/>
    <property type="project" value="UniProtKB-UniRule"/>
</dbReference>
<evidence type="ECO:0000313" key="12">
    <source>
        <dbReference type="Proteomes" id="UP000541421"/>
    </source>
</evidence>
<evidence type="ECO:0000256" key="5">
    <source>
        <dbReference type="ARBA" id="ARBA00022989"/>
    </source>
</evidence>
<evidence type="ECO:0000256" key="1">
    <source>
        <dbReference type="ARBA" id="ARBA00004401"/>
    </source>
</evidence>
<evidence type="ECO:0000256" key="9">
    <source>
        <dbReference type="NCBIfam" id="TIGR02209"/>
    </source>
</evidence>
<organism evidence="11 12">
    <name type="scientific">Pelistega europaea</name>
    <dbReference type="NCBI Taxonomy" id="106147"/>
    <lineage>
        <taxon>Bacteria</taxon>
        <taxon>Pseudomonadati</taxon>
        <taxon>Pseudomonadota</taxon>
        <taxon>Betaproteobacteria</taxon>
        <taxon>Burkholderiales</taxon>
        <taxon>Alcaligenaceae</taxon>
        <taxon>Pelistega</taxon>
    </lineage>
</organism>
<keyword evidence="2 8" id="KW-1003">Cell membrane</keyword>
<proteinExistence type="inferred from homology"/>
<comment type="similarity">
    <text evidence="8">Belongs to the FtsL family.</text>
</comment>
<dbReference type="PANTHER" id="PTHR37479:SF1">
    <property type="entry name" value="CELL DIVISION PROTEIN FTSL"/>
    <property type="match status" value="1"/>
</dbReference>
<dbReference type="InterPro" id="IPR011922">
    <property type="entry name" value="Cell_div_FtsL"/>
</dbReference>
<reference evidence="11 12" key="1">
    <citation type="submission" date="2020-05" db="EMBL/GenBank/DDBJ databases">
        <authorList>
            <person name="Niu N."/>
        </authorList>
    </citation>
    <scope>NUCLEOTIDE SEQUENCE [LARGE SCALE GENOMIC DNA]</scope>
    <source>
        <strain evidence="11 12">LMG10982</strain>
    </source>
</reference>
<evidence type="ECO:0000256" key="7">
    <source>
        <dbReference type="ARBA" id="ARBA00023306"/>
    </source>
</evidence>
<keyword evidence="12" id="KW-1185">Reference proteome</keyword>
<feature type="region of interest" description="Disordered" evidence="10">
    <location>
        <begin position="91"/>
        <end position="115"/>
    </location>
</feature>
<name>A0A7Y4P3P9_9BURK</name>
<dbReference type="AlphaFoldDB" id="A0A7Y4P3P9"/>
<dbReference type="GO" id="GO:0005886">
    <property type="term" value="C:plasma membrane"/>
    <property type="evidence" value="ECO:0007669"/>
    <property type="project" value="UniProtKB-SubCell"/>
</dbReference>
<dbReference type="Proteomes" id="UP000541421">
    <property type="component" value="Unassembled WGS sequence"/>
</dbReference>
<evidence type="ECO:0000256" key="3">
    <source>
        <dbReference type="ARBA" id="ARBA00022618"/>
    </source>
</evidence>
<keyword evidence="7 8" id="KW-0131">Cell cycle</keyword>
<sequence>MRGIVAILVLISFFVYSAMELITVRYQQRMIYNDLVRAQNVEQKLNQAWSYLQLERANLTSTARINTIMEQKLNMQPADVSQIIYIKEDELPPLPPDTVVSKEGQTDNATTEKEQ</sequence>